<dbReference type="RefSeq" id="WP_344399424.1">
    <property type="nucleotide sequence ID" value="NZ_BAAASG010000004.1"/>
</dbReference>
<evidence type="ECO:0000313" key="2">
    <source>
        <dbReference type="Proteomes" id="UP001501777"/>
    </source>
</evidence>
<comment type="caution">
    <text evidence="1">The sequence shown here is derived from an EMBL/GenBank/DDBJ whole genome shotgun (WGS) entry which is preliminary data.</text>
</comment>
<name>A0ABN3LCW2_STRLO</name>
<dbReference type="EMBL" id="BAAASG010000004">
    <property type="protein sequence ID" value="GAA2480531.1"/>
    <property type="molecule type" value="Genomic_DNA"/>
</dbReference>
<dbReference type="Proteomes" id="UP001501777">
    <property type="component" value="Unassembled WGS sequence"/>
</dbReference>
<gene>
    <name evidence="1" type="ORF">GCM10010276_16560</name>
</gene>
<protein>
    <submittedName>
        <fullName evidence="1">Uncharacterized protein</fullName>
    </submittedName>
</protein>
<proteinExistence type="predicted"/>
<accession>A0ABN3LCW2</accession>
<organism evidence="1 2">
    <name type="scientific">Streptomyces longisporus</name>
    <dbReference type="NCBI Taxonomy" id="1948"/>
    <lineage>
        <taxon>Bacteria</taxon>
        <taxon>Bacillati</taxon>
        <taxon>Actinomycetota</taxon>
        <taxon>Actinomycetes</taxon>
        <taxon>Kitasatosporales</taxon>
        <taxon>Streptomycetaceae</taxon>
        <taxon>Streptomyces</taxon>
    </lineage>
</organism>
<sequence>MAEKSAPNAFLRGGSRTLLPDEERLHYLPNLDVDRVKVLCGNCYEHFEASSETTLIDDRELKVFVWARRTFLAE</sequence>
<keyword evidence="2" id="KW-1185">Reference proteome</keyword>
<dbReference type="InterPro" id="IPR046030">
    <property type="entry name" value="DUF5988"/>
</dbReference>
<dbReference type="Pfam" id="PF19450">
    <property type="entry name" value="DUF5988"/>
    <property type="match status" value="1"/>
</dbReference>
<reference evidence="1 2" key="1">
    <citation type="journal article" date="2019" name="Int. J. Syst. Evol. Microbiol.">
        <title>The Global Catalogue of Microorganisms (GCM) 10K type strain sequencing project: providing services to taxonomists for standard genome sequencing and annotation.</title>
        <authorList>
            <consortium name="The Broad Institute Genomics Platform"/>
            <consortium name="The Broad Institute Genome Sequencing Center for Infectious Disease"/>
            <person name="Wu L."/>
            <person name="Ma J."/>
        </authorList>
    </citation>
    <scope>NUCLEOTIDE SEQUENCE [LARGE SCALE GENOMIC DNA]</scope>
    <source>
        <strain evidence="1 2">JCM 4395</strain>
    </source>
</reference>
<evidence type="ECO:0000313" key="1">
    <source>
        <dbReference type="EMBL" id="GAA2480531.1"/>
    </source>
</evidence>